<dbReference type="SUPFAM" id="SSF51735">
    <property type="entry name" value="NAD(P)-binding Rossmann-fold domains"/>
    <property type="match status" value="1"/>
</dbReference>
<feature type="domain" description="Gfo/Idh/MocA-like oxidoreductase N-terminal" evidence="2">
    <location>
        <begin position="5"/>
        <end position="118"/>
    </location>
</feature>
<dbReference type="Gene3D" id="3.30.360.10">
    <property type="entry name" value="Dihydrodipicolinate Reductase, domain 2"/>
    <property type="match status" value="1"/>
</dbReference>
<dbReference type="InterPro" id="IPR000683">
    <property type="entry name" value="Gfo/Idh/MocA-like_OxRdtase_N"/>
</dbReference>
<protein>
    <recommendedName>
        <fullName evidence="6">Oxidoreductase</fullName>
    </recommendedName>
</protein>
<evidence type="ECO:0000256" key="1">
    <source>
        <dbReference type="ARBA" id="ARBA00023027"/>
    </source>
</evidence>
<dbReference type="Proteomes" id="UP001157091">
    <property type="component" value="Unassembled WGS sequence"/>
</dbReference>
<evidence type="ECO:0000259" key="3">
    <source>
        <dbReference type="Pfam" id="PF22725"/>
    </source>
</evidence>
<dbReference type="InterPro" id="IPR055170">
    <property type="entry name" value="GFO_IDH_MocA-like_dom"/>
</dbReference>
<gene>
    <name evidence="4" type="ORF">GCM10025864_03130</name>
</gene>
<organism evidence="4 5">
    <name type="scientific">Luteimicrobium album</name>
    <dbReference type="NCBI Taxonomy" id="1054550"/>
    <lineage>
        <taxon>Bacteria</taxon>
        <taxon>Bacillati</taxon>
        <taxon>Actinomycetota</taxon>
        <taxon>Actinomycetes</taxon>
        <taxon>Micrococcales</taxon>
        <taxon>Luteimicrobium</taxon>
    </lineage>
</organism>
<dbReference type="SUPFAM" id="SSF55347">
    <property type="entry name" value="Glyceraldehyde-3-phosphate dehydrogenase-like, C-terminal domain"/>
    <property type="match status" value="1"/>
</dbReference>
<evidence type="ECO:0008006" key="6">
    <source>
        <dbReference type="Google" id="ProtNLM"/>
    </source>
</evidence>
<evidence type="ECO:0000313" key="5">
    <source>
        <dbReference type="Proteomes" id="UP001157091"/>
    </source>
</evidence>
<name>A0ABQ6HVL7_9MICO</name>
<keyword evidence="1" id="KW-0520">NAD</keyword>
<reference evidence="5" key="1">
    <citation type="journal article" date="2019" name="Int. J. Syst. Evol. Microbiol.">
        <title>The Global Catalogue of Microorganisms (GCM) 10K type strain sequencing project: providing services to taxonomists for standard genome sequencing and annotation.</title>
        <authorList>
            <consortium name="The Broad Institute Genomics Platform"/>
            <consortium name="The Broad Institute Genome Sequencing Center for Infectious Disease"/>
            <person name="Wu L."/>
            <person name="Ma J."/>
        </authorList>
    </citation>
    <scope>NUCLEOTIDE SEQUENCE [LARGE SCALE GENOMIC DNA]</scope>
    <source>
        <strain evidence="5">NBRC 106348</strain>
    </source>
</reference>
<evidence type="ECO:0000259" key="2">
    <source>
        <dbReference type="Pfam" id="PF01408"/>
    </source>
</evidence>
<dbReference type="RefSeq" id="WP_284291634.1">
    <property type="nucleotide sequence ID" value="NZ_BSUK01000001.1"/>
</dbReference>
<dbReference type="PANTHER" id="PTHR43708:SF8">
    <property type="entry name" value="OXIDOREDUCTASE"/>
    <property type="match status" value="1"/>
</dbReference>
<accession>A0ABQ6HVL7</accession>
<dbReference type="InterPro" id="IPR036291">
    <property type="entry name" value="NAD(P)-bd_dom_sf"/>
</dbReference>
<comment type="caution">
    <text evidence="4">The sequence shown here is derived from an EMBL/GenBank/DDBJ whole genome shotgun (WGS) entry which is preliminary data.</text>
</comment>
<dbReference type="Gene3D" id="3.40.50.720">
    <property type="entry name" value="NAD(P)-binding Rossmann-like Domain"/>
    <property type="match status" value="1"/>
</dbReference>
<sequence length="329" mass="35043">MSGARTVVIGTSHWHVPLYAAAMREHHDVVAVTDADPAAAVAGSRMFGAPALTEDAILDLPDIELAYVFGRHDSMGARCLELIRRGVPFVVEKPLGTDLGTLEEVRDAAAAAGVPATVPLVQRGGPVDAWLRRAGRPVYSRTSFIAGPPERYRVNGNPWMLDPVAAGGGCLANLGPHFVDLFLAHVGEGASLVSSSLRSTMHGEAVEDHASLVVATGSGREALIEVGYAFPDAPSKRYCSFTVAGEEGFASIDERGQAELVRKDGRREERRIDVDSDPLYAPFVRDVARTVARDFDGLPTLDDLHAAMSIVWAAYRAAGTTTTEGASDR</sequence>
<keyword evidence="5" id="KW-1185">Reference proteome</keyword>
<dbReference type="InterPro" id="IPR051317">
    <property type="entry name" value="Gfo/Idh/MocA_oxidoreduct"/>
</dbReference>
<evidence type="ECO:0000313" key="4">
    <source>
        <dbReference type="EMBL" id="GMA22554.1"/>
    </source>
</evidence>
<dbReference type="EMBL" id="BSUK01000001">
    <property type="protein sequence ID" value="GMA22554.1"/>
    <property type="molecule type" value="Genomic_DNA"/>
</dbReference>
<dbReference type="PANTHER" id="PTHR43708">
    <property type="entry name" value="CONSERVED EXPRESSED OXIDOREDUCTASE (EUROFUNG)"/>
    <property type="match status" value="1"/>
</dbReference>
<dbReference type="Pfam" id="PF22725">
    <property type="entry name" value="GFO_IDH_MocA_C3"/>
    <property type="match status" value="1"/>
</dbReference>
<feature type="domain" description="GFO/IDH/MocA-like oxidoreductase" evidence="3">
    <location>
        <begin position="134"/>
        <end position="249"/>
    </location>
</feature>
<dbReference type="Pfam" id="PF01408">
    <property type="entry name" value="GFO_IDH_MocA"/>
    <property type="match status" value="1"/>
</dbReference>
<proteinExistence type="predicted"/>